<dbReference type="PANTHER" id="PTHR43649">
    <property type="entry name" value="ARABINOSE-BINDING PROTEIN-RELATED"/>
    <property type="match status" value="1"/>
</dbReference>
<dbReference type="PANTHER" id="PTHR43649:SF12">
    <property type="entry name" value="DIACETYLCHITOBIOSE BINDING PROTEIN DASA"/>
    <property type="match status" value="1"/>
</dbReference>
<comment type="caution">
    <text evidence="2">The sequence shown here is derived from an EMBL/GenBank/DDBJ whole genome shotgun (WGS) entry which is preliminary data.</text>
</comment>
<dbReference type="InterPro" id="IPR006059">
    <property type="entry name" value="SBP"/>
</dbReference>
<gene>
    <name evidence="2" type="ORF">K040078D81_06960</name>
</gene>
<keyword evidence="3" id="KW-1185">Reference proteome</keyword>
<evidence type="ECO:0000313" key="2">
    <source>
        <dbReference type="EMBL" id="GAA6406579.1"/>
    </source>
</evidence>
<feature type="signal peptide" evidence="1">
    <location>
        <begin position="1"/>
        <end position="19"/>
    </location>
</feature>
<evidence type="ECO:0000313" key="3">
    <source>
        <dbReference type="Proteomes" id="UP001600943"/>
    </source>
</evidence>
<dbReference type="Gene3D" id="3.40.190.10">
    <property type="entry name" value="Periplasmic binding protein-like II"/>
    <property type="match status" value="3"/>
</dbReference>
<dbReference type="EMBL" id="BAABYW010000001">
    <property type="protein sequence ID" value="GAA6406579.1"/>
    <property type="molecule type" value="Genomic_DNA"/>
</dbReference>
<evidence type="ECO:0000256" key="1">
    <source>
        <dbReference type="SAM" id="SignalP"/>
    </source>
</evidence>
<dbReference type="RefSeq" id="WP_390403524.1">
    <property type="nucleotide sequence ID" value="NZ_BAABYW010000001.1"/>
</dbReference>
<organism evidence="2 3">
    <name type="scientific">Blautia hominis</name>
    <dbReference type="NCBI Taxonomy" id="2025493"/>
    <lineage>
        <taxon>Bacteria</taxon>
        <taxon>Bacillati</taxon>
        <taxon>Bacillota</taxon>
        <taxon>Clostridia</taxon>
        <taxon>Lachnospirales</taxon>
        <taxon>Lachnospiraceae</taxon>
        <taxon>Blautia</taxon>
    </lineage>
</organism>
<name>A0ABQ0B555_9FIRM</name>
<proteinExistence type="predicted"/>
<dbReference type="InterPro" id="IPR050490">
    <property type="entry name" value="Bact_solute-bd_prot1"/>
</dbReference>
<dbReference type="Proteomes" id="UP001600943">
    <property type="component" value="Unassembled WGS sequence"/>
</dbReference>
<protein>
    <submittedName>
        <fullName evidence="2">Extracellular solute-binding protein</fullName>
    </submittedName>
</protein>
<keyword evidence="1" id="KW-0732">Signal</keyword>
<dbReference type="PROSITE" id="PS51257">
    <property type="entry name" value="PROKAR_LIPOPROTEIN"/>
    <property type="match status" value="1"/>
</dbReference>
<reference evidence="2 3" key="1">
    <citation type="submission" date="2024-04" db="EMBL/GenBank/DDBJ databases">
        <title>Defined microbial consortia suppress multidrug-resistant proinflammatory Enterobacteriaceae via ecological control.</title>
        <authorList>
            <person name="Furuichi M."/>
            <person name="Kawaguchi T."/>
            <person name="Pust M."/>
            <person name="Yasuma K."/>
            <person name="Plichta D."/>
            <person name="Hasegawa N."/>
            <person name="Ohya T."/>
            <person name="Bhattarai S."/>
            <person name="Sasajima S."/>
            <person name="Aoto Y."/>
            <person name="Tuganbaev T."/>
            <person name="Yaginuma M."/>
            <person name="Ueda M."/>
            <person name="Okahashi N."/>
            <person name="Amafuji K."/>
            <person name="Kiridooshi Y."/>
            <person name="Sugita K."/>
            <person name="Strazar M."/>
            <person name="Skelly A."/>
            <person name="Suda W."/>
            <person name="Hattori M."/>
            <person name="Nakamoto N."/>
            <person name="Caballero S."/>
            <person name="Norman J."/>
            <person name="Olle B."/>
            <person name="Tanoue T."/>
            <person name="Arita M."/>
            <person name="Bucci V."/>
            <person name="Atarashi K."/>
            <person name="Xavier R."/>
            <person name="Honda K."/>
        </authorList>
    </citation>
    <scope>NUCLEOTIDE SEQUENCE [LARGE SCALE GENOMIC DNA]</scope>
    <source>
        <strain evidence="3">k04-0078-D8-1</strain>
    </source>
</reference>
<feature type="chain" id="PRO_5045832078" evidence="1">
    <location>
        <begin position="20"/>
        <end position="537"/>
    </location>
</feature>
<sequence>MKKNRLIAAMMAVTMTSVAVLSGCGSGAEEKKGEKGPVKLTFAKNMTSSYSKGAGSDQTPEENDFLDYLRDEKNLDLTLEWSAQDDDYLDKLSLNIASGNLPDFFIVRDYNTFKQLVDNGLVADITEAYNSKASDLMKAYNESSEGRYNDAASVDGKLYGIPSGTMGNQQSVCWLRADWMKNLGLETPSTMEELEGVLKAFTEDDPDGNGKDDTFGLTVHSTELVSKNGSLYGLEPIFYAMNAYPQNWMQDEKGQIYYGSVEDSMKDALEILQKWYVNGYIDKQFPTRIGTGETLGTITSGEGGAFFGPWWSFPSDPAVLEQDWIPVNCPLDGEGKYNYVEPTPYSSVIVVNKNCENYEAAVEAISASLDAVKGVDKKGREILDEIGDEGYVTPLGLWGSDYYDIVPKLGKICKQYVEEGSYEEYDGMTDYDKSEVENCQKWLDGEKSEAIQWSYSARYLASNIVDDEICNPLTAAFYYTTESSANLLPTLDKLEEEMYFKIITGEKDVDYFDEFTKEWHKLGGDTLTEEVKAVVNK</sequence>
<accession>A0ABQ0B555</accession>
<dbReference type="SUPFAM" id="SSF53850">
    <property type="entry name" value="Periplasmic binding protein-like II"/>
    <property type="match status" value="1"/>
</dbReference>
<dbReference type="Pfam" id="PF13416">
    <property type="entry name" value="SBP_bac_8"/>
    <property type="match status" value="1"/>
</dbReference>